<proteinExistence type="predicted"/>
<feature type="transmembrane region" description="Helical" evidence="2">
    <location>
        <begin position="60"/>
        <end position="83"/>
    </location>
</feature>
<keyword evidence="2" id="KW-1133">Transmembrane helix</keyword>
<feature type="compositionally biased region" description="Polar residues" evidence="1">
    <location>
        <begin position="21"/>
        <end position="40"/>
    </location>
</feature>
<organism evidence="3 4">
    <name type="scientific">Chlorella vulgaris</name>
    <name type="common">Green alga</name>
    <dbReference type="NCBI Taxonomy" id="3077"/>
    <lineage>
        <taxon>Eukaryota</taxon>
        <taxon>Viridiplantae</taxon>
        <taxon>Chlorophyta</taxon>
        <taxon>core chlorophytes</taxon>
        <taxon>Trebouxiophyceae</taxon>
        <taxon>Chlorellales</taxon>
        <taxon>Chlorellaceae</taxon>
        <taxon>Chlorella clade</taxon>
        <taxon>Chlorella</taxon>
    </lineage>
</organism>
<feature type="transmembrane region" description="Helical" evidence="2">
    <location>
        <begin position="154"/>
        <end position="173"/>
    </location>
</feature>
<feature type="transmembrane region" description="Helical" evidence="2">
    <location>
        <begin position="95"/>
        <end position="114"/>
    </location>
</feature>
<dbReference type="OrthoDB" id="2013981at2759"/>
<sequence length="189" mass="20221">MMLSSACVGRSLEPVTGWQCAASSNSPGSDPPTSQHQQAQRHGLEQPLPPFRLWPATAQVALRTGVYIGLFGLATFCLPGATFGVLFDSRLVTEGWVRVGGVLATLFGWYYVGAALDDAAGRTPRCFYSATTSGRLFLSVAFAGLVAAKQCEPALLWLAAANLVSSLTMWRAVRQRVHAERHHVTGADS</sequence>
<keyword evidence="2" id="KW-0812">Transmembrane</keyword>
<evidence type="ECO:0000313" key="4">
    <source>
        <dbReference type="Proteomes" id="UP001055712"/>
    </source>
</evidence>
<comment type="caution">
    <text evidence="3">The sequence shown here is derived from an EMBL/GenBank/DDBJ whole genome shotgun (WGS) entry which is preliminary data.</text>
</comment>
<gene>
    <name evidence="3" type="ORF">D9Q98_005025</name>
</gene>
<dbReference type="EMBL" id="SIDB01000007">
    <property type="protein sequence ID" value="KAI3430430.1"/>
    <property type="molecule type" value="Genomic_DNA"/>
</dbReference>
<reference evidence="3" key="2">
    <citation type="submission" date="2020-11" db="EMBL/GenBank/DDBJ databases">
        <authorList>
            <person name="Cecchin M."/>
            <person name="Marcolungo L."/>
            <person name="Rossato M."/>
            <person name="Girolomoni L."/>
            <person name="Cosentino E."/>
            <person name="Cuine S."/>
            <person name="Li-Beisson Y."/>
            <person name="Delledonne M."/>
            <person name="Ballottari M."/>
        </authorList>
    </citation>
    <scope>NUCLEOTIDE SEQUENCE</scope>
    <source>
        <strain evidence="3">211/11P</strain>
        <tissue evidence="3">Whole cell</tissue>
    </source>
</reference>
<evidence type="ECO:0000256" key="2">
    <source>
        <dbReference type="SAM" id="Phobius"/>
    </source>
</evidence>
<name>A0A9D4TNH7_CHLVU</name>
<feature type="region of interest" description="Disordered" evidence="1">
    <location>
        <begin position="20"/>
        <end position="42"/>
    </location>
</feature>
<protein>
    <submittedName>
        <fullName evidence="3">Uncharacterized protein</fullName>
    </submittedName>
</protein>
<accession>A0A9D4TNH7</accession>
<dbReference type="Proteomes" id="UP001055712">
    <property type="component" value="Unassembled WGS sequence"/>
</dbReference>
<dbReference type="AlphaFoldDB" id="A0A9D4TNH7"/>
<reference evidence="3" key="1">
    <citation type="journal article" date="2019" name="Plant J.">
        <title>Chlorella vulgaris genome assembly and annotation reveals the molecular basis for metabolic acclimation to high light conditions.</title>
        <authorList>
            <person name="Cecchin M."/>
            <person name="Marcolungo L."/>
            <person name="Rossato M."/>
            <person name="Girolomoni L."/>
            <person name="Cosentino E."/>
            <person name="Cuine S."/>
            <person name="Li-Beisson Y."/>
            <person name="Delledonne M."/>
            <person name="Ballottari M."/>
        </authorList>
    </citation>
    <scope>NUCLEOTIDE SEQUENCE</scope>
    <source>
        <strain evidence="3">211/11P</strain>
    </source>
</reference>
<feature type="transmembrane region" description="Helical" evidence="2">
    <location>
        <begin position="126"/>
        <end position="148"/>
    </location>
</feature>
<evidence type="ECO:0000313" key="3">
    <source>
        <dbReference type="EMBL" id="KAI3430430.1"/>
    </source>
</evidence>
<keyword evidence="4" id="KW-1185">Reference proteome</keyword>
<keyword evidence="2" id="KW-0472">Membrane</keyword>
<evidence type="ECO:0000256" key="1">
    <source>
        <dbReference type="SAM" id="MobiDB-lite"/>
    </source>
</evidence>